<evidence type="ECO:0000313" key="2">
    <source>
        <dbReference type="Proteomes" id="UP000193689"/>
    </source>
</evidence>
<dbReference type="Proteomes" id="UP000193689">
    <property type="component" value="Unassembled WGS sequence"/>
</dbReference>
<sequence length="119" mass="13263">MAPDEMTLGVVKGCNVIGEMLLVLEDPSHTIMGSTATYTGAYSCHIVTPHIVKKTWRPGKSTCTTPATRDKKGRFYITLSNYRRGTSVWSRIRGRTLDVAFHYALRCTVSVGLRMKPKN</sequence>
<dbReference type="AlphaFoldDB" id="A0A1Y2E1R9"/>
<proteinExistence type="predicted"/>
<gene>
    <name evidence="1" type="ORF">BCR38DRAFT_198034</name>
</gene>
<dbReference type="RefSeq" id="XP_040716624.1">
    <property type="nucleotide sequence ID" value="XM_040854074.1"/>
</dbReference>
<reference evidence="1 2" key="1">
    <citation type="submission" date="2016-07" db="EMBL/GenBank/DDBJ databases">
        <title>Pervasive Adenine N6-methylation of Active Genes in Fungi.</title>
        <authorList>
            <consortium name="DOE Joint Genome Institute"/>
            <person name="Mondo S.J."/>
            <person name="Dannebaum R.O."/>
            <person name="Kuo R.C."/>
            <person name="Labutti K."/>
            <person name="Haridas S."/>
            <person name="Kuo A."/>
            <person name="Salamov A."/>
            <person name="Ahrendt S.R."/>
            <person name="Lipzen A."/>
            <person name="Sullivan W."/>
            <person name="Andreopoulos W.B."/>
            <person name="Clum A."/>
            <person name="Lindquist E."/>
            <person name="Daum C."/>
            <person name="Ramamoorthy G.K."/>
            <person name="Gryganskyi A."/>
            <person name="Culley D."/>
            <person name="Magnuson J.K."/>
            <person name="James T.Y."/>
            <person name="O'Malley M.A."/>
            <person name="Stajich J.E."/>
            <person name="Spatafora J.W."/>
            <person name="Visel A."/>
            <person name="Grigoriev I.V."/>
        </authorList>
    </citation>
    <scope>NUCLEOTIDE SEQUENCE [LARGE SCALE GENOMIC DNA]</scope>
    <source>
        <strain evidence="1 2">CBS 129021</strain>
    </source>
</reference>
<dbReference type="GeneID" id="63770286"/>
<dbReference type="EMBL" id="MCFJ01000006">
    <property type="protein sequence ID" value="ORY65472.1"/>
    <property type="molecule type" value="Genomic_DNA"/>
</dbReference>
<comment type="caution">
    <text evidence="1">The sequence shown here is derived from an EMBL/GenBank/DDBJ whole genome shotgun (WGS) entry which is preliminary data.</text>
</comment>
<evidence type="ECO:0000313" key="1">
    <source>
        <dbReference type="EMBL" id="ORY65472.1"/>
    </source>
</evidence>
<protein>
    <submittedName>
        <fullName evidence="1">Uncharacterized protein</fullName>
    </submittedName>
</protein>
<dbReference type="InParanoid" id="A0A1Y2E1R9"/>
<name>A0A1Y2E1R9_9PEZI</name>
<accession>A0A1Y2E1R9</accession>
<keyword evidence="2" id="KW-1185">Reference proteome</keyword>
<organism evidence="1 2">
    <name type="scientific">Pseudomassariella vexata</name>
    <dbReference type="NCBI Taxonomy" id="1141098"/>
    <lineage>
        <taxon>Eukaryota</taxon>
        <taxon>Fungi</taxon>
        <taxon>Dikarya</taxon>
        <taxon>Ascomycota</taxon>
        <taxon>Pezizomycotina</taxon>
        <taxon>Sordariomycetes</taxon>
        <taxon>Xylariomycetidae</taxon>
        <taxon>Amphisphaeriales</taxon>
        <taxon>Pseudomassariaceae</taxon>
        <taxon>Pseudomassariella</taxon>
    </lineage>
</organism>